<keyword evidence="3" id="KW-0804">Transcription</keyword>
<dbReference type="InterPro" id="IPR041522">
    <property type="entry name" value="CdaR_GGDEF"/>
</dbReference>
<keyword evidence="5" id="KW-0175">Coiled coil</keyword>
<feature type="modified residue" description="4-aspartylphosphate" evidence="4">
    <location>
        <position position="55"/>
    </location>
</feature>
<evidence type="ECO:0000256" key="4">
    <source>
        <dbReference type="PROSITE-ProRule" id="PRU00169"/>
    </source>
</evidence>
<keyword evidence="2 8" id="KW-0238">DNA-binding</keyword>
<comment type="caution">
    <text evidence="8">The sequence shown here is derived from an EMBL/GenBank/DDBJ whole genome shotgun (WGS) entry which is preliminary data.</text>
</comment>
<dbReference type="RefSeq" id="WP_284238254.1">
    <property type="nucleotide sequence ID" value="NZ_BSSQ01000007.1"/>
</dbReference>
<dbReference type="InterPro" id="IPR018060">
    <property type="entry name" value="HTH_AraC"/>
</dbReference>
<protein>
    <submittedName>
        <fullName evidence="8">DNA-binding response regulator</fullName>
    </submittedName>
</protein>
<proteinExistence type="predicted"/>
<dbReference type="Proteomes" id="UP001157114">
    <property type="component" value="Unassembled WGS sequence"/>
</dbReference>
<accession>A0ABQ6G971</accession>
<keyword evidence="9" id="KW-1185">Reference proteome</keyword>
<dbReference type="PANTHER" id="PTHR43280:SF28">
    <property type="entry name" value="HTH-TYPE TRANSCRIPTIONAL ACTIVATOR RHAS"/>
    <property type="match status" value="1"/>
</dbReference>
<dbReference type="Pfam" id="PF17853">
    <property type="entry name" value="GGDEF_2"/>
    <property type="match status" value="1"/>
</dbReference>
<sequence length="536" mass="62813">MFTLILVDDFFVEREVMKDIIEEEGLELRLIGEYANGREALIAMQEELPDFVLTDIEMPIMDGIELSERIKQLYPNVKVIYSSFYQKFEYAKKAIDLEVEAYILKPIIKDEVVQTLRRIIEEKKLRLASEEQEQELRRLLEQSKPVLLQKFIRDFFVGAYKSDGEIESRLDYFELTLLKGRYAVIAMQIDDFESHVHGKGLEEKELFTIYVTKYIEEVLQRYPGHVGMMWEPSIWAVLLSCAGEETELQETVYQIAEALIDKLKTLEIGITVGISPSFDKLHFTNHNFEKAVHALQYKFGAGKGQVLYYDQIDVEPFHPEIGINELLTELSSLFMNSEQADADRFIDQFFGKLGKNLNESTTKNYCYSLVICCQILISEWKINAATVFGEELNVWETLAKYETVADLKQWIRYIFTVMLDQLHIRNAGQSRRIIDETKRYIEKHFKQDISIKTIADHMFYNPNYLNNLFKQETSETILEYITKVRLEEAKRLLLASPNIRMSELVEAVGYKHEAYFRNLFKKYTGLSPKEYRETIR</sequence>
<evidence type="ECO:0000313" key="8">
    <source>
        <dbReference type="EMBL" id="GLX67501.1"/>
    </source>
</evidence>
<evidence type="ECO:0000256" key="2">
    <source>
        <dbReference type="ARBA" id="ARBA00023125"/>
    </source>
</evidence>
<dbReference type="PROSITE" id="PS50110">
    <property type="entry name" value="RESPONSE_REGULATORY"/>
    <property type="match status" value="1"/>
</dbReference>
<feature type="domain" description="Response regulatory" evidence="7">
    <location>
        <begin position="3"/>
        <end position="120"/>
    </location>
</feature>
<dbReference type="Pfam" id="PF00072">
    <property type="entry name" value="Response_reg"/>
    <property type="match status" value="1"/>
</dbReference>
<dbReference type="CDD" id="cd17536">
    <property type="entry name" value="REC_YesN-like"/>
    <property type="match status" value="1"/>
</dbReference>
<feature type="coiled-coil region" evidence="5">
    <location>
        <begin position="113"/>
        <end position="142"/>
    </location>
</feature>
<dbReference type="SMART" id="SM00448">
    <property type="entry name" value="REC"/>
    <property type="match status" value="1"/>
</dbReference>
<keyword evidence="1" id="KW-0805">Transcription regulation</keyword>
<evidence type="ECO:0000313" key="9">
    <source>
        <dbReference type="Proteomes" id="UP001157114"/>
    </source>
</evidence>
<dbReference type="InterPro" id="IPR011006">
    <property type="entry name" value="CheY-like_superfamily"/>
</dbReference>
<organism evidence="8 9">
    <name type="scientific">Paenibacillus glycanilyticus</name>
    <dbReference type="NCBI Taxonomy" id="126569"/>
    <lineage>
        <taxon>Bacteria</taxon>
        <taxon>Bacillati</taxon>
        <taxon>Bacillota</taxon>
        <taxon>Bacilli</taxon>
        <taxon>Bacillales</taxon>
        <taxon>Paenibacillaceae</taxon>
        <taxon>Paenibacillus</taxon>
    </lineage>
</organism>
<feature type="domain" description="HTH araC/xylS-type" evidence="6">
    <location>
        <begin position="435"/>
        <end position="534"/>
    </location>
</feature>
<dbReference type="InterPro" id="IPR001789">
    <property type="entry name" value="Sig_transdc_resp-reg_receiver"/>
</dbReference>
<dbReference type="PROSITE" id="PS01124">
    <property type="entry name" value="HTH_ARAC_FAMILY_2"/>
    <property type="match status" value="1"/>
</dbReference>
<dbReference type="Gene3D" id="3.40.50.2300">
    <property type="match status" value="1"/>
</dbReference>
<evidence type="ECO:0000256" key="3">
    <source>
        <dbReference type="ARBA" id="ARBA00023163"/>
    </source>
</evidence>
<reference evidence="8 9" key="1">
    <citation type="submission" date="2023-03" db="EMBL/GenBank/DDBJ databases">
        <title>Draft genome sequence of the bacteria which degrade cell wall of Tricholomamatutake.</title>
        <authorList>
            <person name="Konishi Y."/>
            <person name="Fukuta Y."/>
            <person name="Shirasaka N."/>
        </authorList>
    </citation>
    <scope>NUCLEOTIDE SEQUENCE [LARGE SCALE GENOMIC DNA]</scope>
    <source>
        <strain evidence="9">mu1</strain>
    </source>
</reference>
<evidence type="ECO:0000259" key="6">
    <source>
        <dbReference type="PROSITE" id="PS01124"/>
    </source>
</evidence>
<name>A0ABQ6G971_9BACL</name>
<gene>
    <name evidence="8" type="ORF">MU1_18460</name>
</gene>
<dbReference type="EMBL" id="BSSQ01000007">
    <property type="protein sequence ID" value="GLX67501.1"/>
    <property type="molecule type" value="Genomic_DNA"/>
</dbReference>
<dbReference type="InterPro" id="IPR009057">
    <property type="entry name" value="Homeodomain-like_sf"/>
</dbReference>
<evidence type="ECO:0000256" key="1">
    <source>
        <dbReference type="ARBA" id="ARBA00023015"/>
    </source>
</evidence>
<dbReference type="SUPFAM" id="SSF52172">
    <property type="entry name" value="CheY-like"/>
    <property type="match status" value="1"/>
</dbReference>
<dbReference type="GO" id="GO:0003677">
    <property type="term" value="F:DNA binding"/>
    <property type="evidence" value="ECO:0007669"/>
    <property type="project" value="UniProtKB-KW"/>
</dbReference>
<dbReference type="SUPFAM" id="SSF46689">
    <property type="entry name" value="Homeodomain-like"/>
    <property type="match status" value="2"/>
</dbReference>
<dbReference type="SMART" id="SM00342">
    <property type="entry name" value="HTH_ARAC"/>
    <property type="match status" value="1"/>
</dbReference>
<keyword evidence="4" id="KW-0597">Phosphoprotein</keyword>
<dbReference type="Gene3D" id="1.10.10.60">
    <property type="entry name" value="Homeodomain-like"/>
    <property type="match status" value="2"/>
</dbReference>
<dbReference type="PANTHER" id="PTHR43280">
    <property type="entry name" value="ARAC-FAMILY TRANSCRIPTIONAL REGULATOR"/>
    <property type="match status" value="1"/>
</dbReference>
<evidence type="ECO:0000259" key="7">
    <source>
        <dbReference type="PROSITE" id="PS50110"/>
    </source>
</evidence>
<dbReference type="Pfam" id="PF12833">
    <property type="entry name" value="HTH_18"/>
    <property type="match status" value="1"/>
</dbReference>
<evidence type="ECO:0000256" key="5">
    <source>
        <dbReference type="SAM" id="Coils"/>
    </source>
</evidence>